<reference evidence="1" key="1">
    <citation type="submission" date="2009-08" db="EMBL/GenBank/DDBJ databases">
        <title>Annotation of Salpingoeca rosetta.</title>
        <authorList>
            <consortium name="The Broad Institute Genome Sequencing Platform"/>
            <person name="Russ C."/>
            <person name="Cuomo C."/>
            <person name="Burger G."/>
            <person name="Gray M.W."/>
            <person name="Holland P.W.H."/>
            <person name="King N."/>
            <person name="Lang F.B.F."/>
            <person name="Roger A.J."/>
            <person name="Ruiz-Trillo I."/>
            <person name="Young S.K."/>
            <person name="Zeng Q."/>
            <person name="Gargeya S."/>
            <person name="Alvarado L."/>
            <person name="Berlin A."/>
            <person name="Chapman S.B."/>
            <person name="Chen Z."/>
            <person name="Freedman E."/>
            <person name="Gellesch M."/>
            <person name="Goldberg J."/>
            <person name="Griggs A."/>
            <person name="Gujja S."/>
            <person name="Heilman E."/>
            <person name="Heiman D."/>
            <person name="Howarth C."/>
            <person name="Mehta T."/>
            <person name="Neiman D."/>
            <person name="Pearson M."/>
            <person name="Roberts A."/>
            <person name="Saif S."/>
            <person name="Shea T."/>
            <person name="Shenoy N."/>
            <person name="Sisk P."/>
            <person name="Stolte C."/>
            <person name="Sykes S."/>
            <person name="White J."/>
            <person name="Yandava C."/>
            <person name="Haas B."/>
            <person name="Nusbaum C."/>
            <person name="Birren B."/>
        </authorList>
    </citation>
    <scope>NUCLEOTIDE SEQUENCE [LARGE SCALE GENOMIC DNA]</scope>
    <source>
        <strain evidence="1">ATCC 50818</strain>
    </source>
</reference>
<proteinExistence type="predicted"/>
<keyword evidence="2" id="KW-1185">Reference proteome</keyword>
<gene>
    <name evidence="1" type="ORF">PTSG_06615</name>
</gene>
<dbReference type="GeneID" id="16072561"/>
<dbReference type="InParanoid" id="F2UFH7"/>
<protein>
    <submittedName>
        <fullName evidence="1">Uncharacterized protein</fullName>
    </submittedName>
</protein>
<accession>F2UFH7</accession>
<evidence type="ECO:0000313" key="1">
    <source>
        <dbReference type="EMBL" id="EGD75545.1"/>
    </source>
</evidence>
<sequence>MTTPQKICAIEEDDARAAVWALHYFEKWQSFPIKEMNDALEKLMSDEHIQNINNLLKGLDKDGKLPIPGDDKVKKLVQKGIQAGVDEATVAALRYVVAREVVKASIGGAVQQGGRRGAVIIIEETASLMAARGGFVAFEALSNPAVGIASVVAEFAASELTSALGVEDKRIVTAAGAAGGILTAVAAGAMVGGPAGAAGGLVVGAGSWLVGQGVSALFRVGHGPADNWCYVVTGDVDGEICVGTYASDDGVYVKTYGNQSLGSNASAVISAGQAQKGSFQLTVWNGTGMFASSIAHFNTVNYRDTIFISRVDGHYVVVHCCGGFSATPAVTKRIVA</sequence>
<name>F2UFH7_SALR5</name>
<dbReference type="RefSeq" id="XP_004992002.1">
    <property type="nucleotide sequence ID" value="XM_004991945.1"/>
</dbReference>
<organism evidence="2">
    <name type="scientific">Salpingoeca rosetta (strain ATCC 50818 / BSB-021)</name>
    <dbReference type="NCBI Taxonomy" id="946362"/>
    <lineage>
        <taxon>Eukaryota</taxon>
        <taxon>Choanoflagellata</taxon>
        <taxon>Craspedida</taxon>
        <taxon>Salpingoecidae</taxon>
        <taxon>Salpingoeca</taxon>
    </lineage>
</organism>
<dbReference type="KEGG" id="sre:PTSG_06615"/>
<evidence type="ECO:0000313" key="2">
    <source>
        <dbReference type="Proteomes" id="UP000007799"/>
    </source>
</evidence>
<dbReference type="Proteomes" id="UP000007799">
    <property type="component" value="Unassembled WGS sequence"/>
</dbReference>
<dbReference type="AlphaFoldDB" id="F2UFH7"/>
<dbReference type="EMBL" id="GL832972">
    <property type="protein sequence ID" value="EGD75545.1"/>
    <property type="molecule type" value="Genomic_DNA"/>
</dbReference>